<dbReference type="InterPro" id="IPR041043">
    <property type="entry name" value="DUF5622"/>
</dbReference>
<reference evidence="4" key="1">
    <citation type="journal article" date="2020" name="mSystems">
        <title>Genome- and Community-Level Interaction Insights into Carbon Utilization and Element Cycling Functions of Hydrothermarchaeota in Hydrothermal Sediment.</title>
        <authorList>
            <person name="Zhou Z."/>
            <person name="Liu Y."/>
            <person name="Xu W."/>
            <person name="Pan J."/>
            <person name="Luo Z.H."/>
            <person name="Li M."/>
        </authorList>
    </citation>
    <scope>NUCLEOTIDE SEQUENCE [LARGE SCALE GENOMIC DNA]</scope>
    <source>
        <strain evidence="4">SpSt-1</strain>
        <strain evidence="2">SpSt-1121</strain>
    </source>
</reference>
<proteinExistence type="predicted"/>
<protein>
    <submittedName>
        <fullName evidence="4">Cren protein</fullName>
    </submittedName>
</protein>
<evidence type="ECO:0000259" key="1">
    <source>
        <dbReference type="Pfam" id="PF18533"/>
    </source>
</evidence>
<organism evidence="4">
    <name type="scientific">Ignisphaera aggregans</name>
    <dbReference type="NCBI Taxonomy" id="334771"/>
    <lineage>
        <taxon>Archaea</taxon>
        <taxon>Thermoproteota</taxon>
        <taxon>Thermoprotei</taxon>
        <taxon>Desulfurococcales</taxon>
        <taxon>Desulfurococcaceae</taxon>
        <taxon>Ignisphaera</taxon>
    </lineage>
</organism>
<gene>
    <name evidence="3" type="ORF">ENL47_00685</name>
    <name evidence="4" type="ORF">ENL47_05270</name>
    <name evidence="2" type="ORF">ENM84_08480</name>
</gene>
<evidence type="ECO:0000313" key="4">
    <source>
        <dbReference type="EMBL" id="HHR96214.1"/>
    </source>
</evidence>
<comment type="caution">
    <text evidence="4">The sequence shown here is derived from an EMBL/GenBank/DDBJ whole genome shotgun (WGS) entry which is preliminary data.</text>
</comment>
<evidence type="ECO:0000313" key="3">
    <source>
        <dbReference type="EMBL" id="HHR95366.1"/>
    </source>
</evidence>
<name>A0A7C5YW85_9CREN</name>
<dbReference type="Pfam" id="PF18533">
    <property type="entry name" value="DUF5622"/>
    <property type="match status" value="1"/>
</dbReference>
<dbReference type="Gene3D" id="3.30.160.830">
    <property type="match status" value="1"/>
</dbReference>
<evidence type="ECO:0000313" key="2">
    <source>
        <dbReference type="EMBL" id="HHP82678.1"/>
    </source>
</evidence>
<sequence>MALKHGKYVYIERSDGYYVKARVFKSRNDDTSKYIIIGPKTRKLPMNALILKEDQIPDNLKERLYMV</sequence>
<accession>A0A7C5YW85</accession>
<dbReference type="EMBL" id="DRZI01000365">
    <property type="protein sequence ID" value="HHP82678.1"/>
    <property type="molecule type" value="Genomic_DNA"/>
</dbReference>
<dbReference type="EMBL" id="DRUB01000095">
    <property type="protein sequence ID" value="HHR96214.1"/>
    <property type="molecule type" value="Genomic_DNA"/>
</dbReference>
<dbReference type="EMBL" id="DRUB01000016">
    <property type="protein sequence ID" value="HHR95366.1"/>
    <property type="molecule type" value="Genomic_DNA"/>
</dbReference>
<feature type="domain" description="DUF5622" evidence="1">
    <location>
        <begin position="3"/>
        <end position="65"/>
    </location>
</feature>
<dbReference type="AlphaFoldDB" id="A0A7C5YW85"/>